<evidence type="ECO:0000256" key="4">
    <source>
        <dbReference type="SAM" id="MobiDB-lite"/>
    </source>
</evidence>
<dbReference type="InterPro" id="IPR022385">
    <property type="entry name" value="Rhs_assc_core"/>
</dbReference>
<dbReference type="InterPro" id="IPR006530">
    <property type="entry name" value="YD"/>
</dbReference>
<sequence>MNASRWFKRDRDAGTVNRQVSARRRGRRATRSVAVLALLVMALLAAIPEGVAHDGPQAGFPLHLPSWLEPGKPANWGREAFVGLPQQKGGGRPAKLTAEQLNELGRADRGAGRPAGKGIGATPPYETPVHHAVQGTSPAISGPNSFNAATSKLLPAKGSADTEVFQNTDGSITKRMYTDPVNVRQADGTWKHMDGTLMAAGDRLQPKVSAADVSIGRTADDPQLVTLRGIGGGAFAYALQGAAKVPGTVKGDTVTYTAVQPGVDLELRATGSGVKENLIVASASAGNTWTFPLSLDKLTVRAGDADSVELVGADGKVAATIPAGIVHDSKFDQQSGGFEQATEARYSVVTAGGHPALQVTVDQAWLDDPARVYPVVVDPTVSLGNNANVDTTVRNDRTSDQNGDTEMSIGNNGASPAVKAYSFLRFDSFYSTFTNVNVTAASLSVWDSWAWTCTPESFEVNPITSNWWPGSLSYPGPSFGGAIGSLTPTQAQTNAACTNTGGNRALGTMLTVPLSPATFNNWAHNSGNNGLALTTSQTDAKHWKKFTTSNFGSNYTPSLWITYQIETPVVTSMVPPYGYASPTLTPELQVVAYDPDNAPNPSLSYTFEVHDKNNALVWKSASQAAPTIRVPAGLLKWGESYSWIAYAFDGSFNQGVQDWYSFSTPVPQPDITSTLSQNGELGYEPSVRNYTTSATDANVTTVGPALTVERDYNSLDPRTNSAFGTGWSSLFDLSVTEVMSGDATPAVNTVTVRYPTGQEIAFGRNSDGSFAPPQGRYATFTSLGAGAGYKLVDKDGTTYLFTSPLVTGSTTTPYTWGITSITDSSDRTETYHYTGNLIDTVTSASGRALHLTWGVPGGGGTTTYTETSGAATFVDQTDDPAATLLSLTGDDVTTQVTLPFSFPLYGQNYTDARISTNGTIAFDAMAGLSDGVNTDIPNTAAPNSALYPFWDDFLIDAYSKVTTKVSGAAPNRVFSVEWYNAYLFGRSTRVTVKAALAENGTVTFSYNDIDAANNEDRGASAVVGIENAAGTVAAKHSFHQPVLASNTQITYTPVVTPPPGVTARVATVTTDPATAGDPSTALTWSYTYDANGQLQKVCPPTSSTQCQTYTYGAASLYQSAVMNFGPRAYWRLGDAPGATSASSEVIENQGTDAGTYGANVVRTGAGPLPASGANGAYFDGSGASYLTLPTKDLSFGGGYQSASLWFKAATGDVGVLLGFSKDTIFGGSTSGGYNPALYVGTSGYLYGEFWQGSANTPIKSLLPVADGNWHHVVLSGAGGTQTLYVDNVLQGTLAGSINMLQFGTSTNATIGSGYWGGFWPDQPSYSTTDMTGHLKSFKGSIAEVATFERPLTTANVASLYKAGTMTARPLTGVIRPTGNATATITYEPKDSTVKTVTDANGGVWTLAAPTTAGSSKVYEASVLAGSPADYYRFAESGGQSQAVNEVNGNPATYNSVTLGLPSGLFADSQVAQFDGTQSYVLLPDSGPGSDVPTSNQFSATLWFKTQSSSGGVLLGAWQSSLSTNQWYTPHLYVGTDGKLRGTFWTTGSSTIFTSANAVNDGSWHYAAIAGSANSQKLYLDGAEIGSATNTATSDNTDHISVGAGAWKNWPSAGTTNPGYFNGFISDVAYYRNQISAATVAHQYAAWQKSKNSAVPAKVVTVLDPKSNPLTYTFDLNTGRKVADVDALGNETRYGYSDDGFLRTVTDPLGNVTTNEHDVRGNTVSTATCQVQKNNVCSTVYFEYFPDGGAANKNPAPDRRNDMLLTQRDGRSSGPADNTYKTSFTYDSNGNRLTSTDALGRTTATEYTSNTPAFDTGNAPNGLQKTVTMPSGAKQQVVYYHNGDIAQVTDPAGKITKYTYDSLGRTLTQLEVSETFPSGIGSTFTYDGQNRVLTQAGTPVTNRVTGAVHTTLTTTSYDPDGHVLSQVVSDPTGGDASRTQSSTYNAHGQTETETSGGKTTTYGYDPVTGDIVQETDADGGVTLNEYDAEHRLTATKIKDYTGDPNAPSAPTTLTVATKFYDANGRLVLETDTLGFQTIHKYTDNGLEAQVIRKDPTSGAQFVQADKTYDAAGNVVKEVSDNGTSTTTYTLDAASRVVGTTLDPAGINRKTTLTLSPDDQPLSSVVTDGNTSTQLSRSENTYDEMGRSTSQTVYNTLGTVPVARWKLDETSGATAADSVGNAPATGQYVAWSTDHPATSTSAGSGVFNGVSTYMSTNTAVLDTTNGFTVSAWAKAAGGTDYKTVVAQEGTQQGAFSLQYIPDSGGRWSFAMRSTDDGTPTTVRATATTAVALNTWTHLLGVYDADAKTMTLYVNGTATAPVSYRQPWKAKGPLTIGRGISVSYGGYWNGSISDVQSYSRPLSAAEIATVYNGTAPVAGATVNRTVSKLDKGGLQVRSIDPLGNVTDNGYDEAGRLSVVTAPAVQAETGGGAPVATRPVSKIGYDTFGLKTHVQDPNGNITQTSYDSAGRVTTSTAPSYTPPGSTTPIVPVTTRAYDQTGQLIKVTDALNHDTTYAYDQLGRVSKTVAADTGVTRFTYDLNGDQLSVIDPTGAVTTHTYDYLSRKSTTSQVVRQDSNHYDTLFEYGTNGKLSKQTSPTGVTQQFTYNAAGEVVTSKDGANNTTTTTYDAAGRPVKTTLADNSYTSNTYDPGGHPVQTQRFGPSGGTALTTISQAYDRAGNIMSRTDARSHTTTFAYDAAGKLTSETQPVDGVAANNIVTSFGYDVAGNRTRFTDGRGNAFITTYNVWNLPESQIEPSTTAYPNAADRTFTVAYDVLARPVSQSMPGGVTTNNTYNFVGKLTKQAGTGAEVTTADRTFDYDLAGRLTSTTGSGGSNTFTYDDRGLLLTTTGVSGSATFGYKPDGQLGSRADAAGNTAYTYDSAGRLDTIANTTTSVQAKWTYDNLNQPSTVTYGGTSNVRSFGYDSLHRITTDELKTSGGTSIAKVTYGWDNNDNETSKTTTGFGGTVSNSYTYDFADRLISWNNGTTNTAYTYDKSGNRTGNGSKTFSYDQRNQLLTQSGGITYAYTKRGTLSSTTSASAGMLPTKADAFGQVTQQYSTSTASQSYTYDGLGRQVKTGLSYTGMNNDLAADTTATYTRDTMNRVVGVKGASAQYAFTDRHDDVTGLFTATGTALSGTTVYDPLGKVLAATGMQGSLGYQSEWTDQSTSRVNMMARWYNTDTGQFDTRDTTSSNPTPNSAAANRYAYGNDNPLTTEDPTGHWGLSSIWHAATTVVKAVTPPVIYNAVSSFAHEAYNEFRSVASYAWNTLKSVGNTVLNAVVKLATPLVNAGKKFVSHVASAARQRYNATLAVARQAGKAAAAAAQKVAIVRKIADATQAAVKFVQEHKTAIIEGLAIVGGIAAGLACTAATAGAGAVACMVGAAAIINLAKDAAEGNIHSWKDALGSAGTGALQGLMGAAGGALGGVVGGKVASWAAGKLAGMAVNTFGKIAAGAISGALSGAVSGAIGDVVSQLGTTGHVDWGSVGMSALIGGVTGAVSGGRAAKKGGQERESGGGGCTVPRPSASHSFDPGTLVVMADGSAKAIKDVRVGDQVAATDPTSGVTQAEPVTHLFLNHDTELTDLTVRVSVANDRSAAPPSKTLLRQVGVSVAAAATLAAGATTSVLHTTAHHPFWDRTTNTFVEAGELQAGHELRTDEGATVVVTDVHNFTGAKDMHDLTVAAVHTYYVVTAVTPVLVHNYGAECENAPNFDENLYRGVPDNHDHYEAAGEGRAVPLGGHSDPARHAANDTQSEMTSWTHDIDEARSAAAQGHGDGVILRTPHEDVPYGRDILIHGTDNEMYEEWEHQIYGEFKAPHLSRDGGETWESTASEED</sequence>
<dbReference type="RefSeq" id="WP_344611154.1">
    <property type="nucleotide sequence ID" value="NZ_BAAARV010000007.1"/>
</dbReference>
<comment type="caution">
    <text evidence="6">The sequence shown here is derived from an EMBL/GenBank/DDBJ whole genome shotgun (WGS) entry which is preliminary data.</text>
</comment>
<dbReference type="Proteomes" id="UP001501444">
    <property type="component" value="Unassembled WGS sequence"/>
</dbReference>
<dbReference type="Gene3D" id="2.60.120.200">
    <property type="match status" value="3"/>
</dbReference>
<dbReference type="NCBIfam" id="TIGR03696">
    <property type="entry name" value="Rhs_assc_core"/>
    <property type="match status" value="1"/>
</dbReference>
<feature type="region of interest" description="Disordered" evidence="4">
    <location>
        <begin position="3180"/>
        <end position="3204"/>
    </location>
</feature>
<evidence type="ECO:0000256" key="3">
    <source>
        <dbReference type="ARBA" id="ARBA00023157"/>
    </source>
</evidence>
<feature type="compositionally biased region" description="Polar residues" evidence="4">
    <location>
        <begin position="2114"/>
        <end position="2137"/>
    </location>
</feature>
<keyword evidence="7" id="KW-1185">Reference proteome</keyword>
<protein>
    <recommendedName>
        <fullName evidence="5">Laminin G domain-containing protein</fullName>
    </recommendedName>
</protein>
<evidence type="ECO:0000313" key="6">
    <source>
        <dbReference type="EMBL" id="GAA2332444.1"/>
    </source>
</evidence>
<dbReference type="InterPro" id="IPR050708">
    <property type="entry name" value="T6SS_VgrG/RHS"/>
</dbReference>
<dbReference type="Pfam" id="PF20148">
    <property type="entry name" value="DUF6531"/>
    <property type="match status" value="1"/>
</dbReference>
<dbReference type="Pfam" id="PF05593">
    <property type="entry name" value="RHS_repeat"/>
    <property type="match status" value="4"/>
</dbReference>
<dbReference type="PANTHER" id="PTHR32305">
    <property type="match status" value="1"/>
</dbReference>
<dbReference type="PROSITE" id="PS50025">
    <property type="entry name" value="LAM_G_DOMAIN"/>
    <property type="match status" value="1"/>
</dbReference>
<name>A0ABN3FKR5_9ACTN</name>
<organism evidence="6 7">
    <name type="scientific">Dactylosporangium salmoneum</name>
    <dbReference type="NCBI Taxonomy" id="53361"/>
    <lineage>
        <taxon>Bacteria</taxon>
        <taxon>Bacillati</taxon>
        <taxon>Actinomycetota</taxon>
        <taxon>Actinomycetes</taxon>
        <taxon>Micromonosporales</taxon>
        <taxon>Micromonosporaceae</taxon>
        <taxon>Dactylosporangium</taxon>
    </lineage>
</organism>
<feature type="compositionally biased region" description="Polar residues" evidence="4">
    <location>
        <begin position="2451"/>
        <end position="2484"/>
    </location>
</feature>
<evidence type="ECO:0000313" key="7">
    <source>
        <dbReference type="Proteomes" id="UP001501444"/>
    </source>
</evidence>
<dbReference type="InterPro" id="IPR001791">
    <property type="entry name" value="Laminin_G"/>
</dbReference>
<proteinExistence type="predicted"/>
<keyword evidence="3" id="KW-1015">Disulfide bond</keyword>
<dbReference type="PANTHER" id="PTHR32305:SF15">
    <property type="entry name" value="PROTEIN RHSA-RELATED"/>
    <property type="match status" value="1"/>
</dbReference>
<evidence type="ECO:0000256" key="1">
    <source>
        <dbReference type="ARBA" id="ARBA00022729"/>
    </source>
</evidence>
<dbReference type="InterPro" id="IPR006558">
    <property type="entry name" value="LamG-like"/>
</dbReference>
<dbReference type="InterPro" id="IPR045351">
    <property type="entry name" value="DUF6531"/>
</dbReference>
<dbReference type="InterPro" id="IPR036844">
    <property type="entry name" value="Hint_dom_sf"/>
</dbReference>
<feature type="compositionally biased region" description="Low complexity" evidence="4">
    <location>
        <begin position="1947"/>
        <end position="1963"/>
    </location>
</feature>
<feature type="region of interest" description="Disordered" evidence="4">
    <location>
        <begin position="2637"/>
        <end position="2659"/>
    </location>
</feature>
<feature type="compositionally biased region" description="Polar residues" evidence="4">
    <location>
        <begin position="1936"/>
        <end position="1946"/>
    </location>
</feature>
<dbReference type="Pfam" id="PF13385">
    <property type="entry name" value="Laminin_G_3"/>
    <property type="match status" value="3"/>
</dbReference>
<gene>
    <name evidence="6" type="ORF">GCM10010170_011370</name>
</gene>
<feature type="region of interest" description="Disordered" evidence="4">
    <location>
        <begin position="3498"/>
        <end position="3522"/>
    </location>
</feature>
<feature type="region of interest" description="Disordered" evidence="4">
    <location>
        <begin position="2450"/>
        <end position="2487"/>
    </location>
</feature>
<dbReference type="Pfam" id="PF25023">
    <property type="entry name" value="TEN_YD-shell"/>
    <property type="match status" value="2"/>
</dbReference>
<feature type="compositionally biased region" description="Polar residues" evidence="4">
    <location>
        <begin position="3180"/>
        <end position="3197"/>
    </location>
</feature>
<dbReference type="SUPFAM" id="SSF49899">
    <property type="entry name" value="Concanavalin A-like lectins/glucanases"/>
    <property type="match status" value="3"/>
</dbReference>
<feature type="region of interest" description="Disordered" evidence="4">
    <location>
        <begin position="387"/>
        <end position="411"/>
    </location>
</feature>
<dbReference type="EMBL" id="BAAARV010000007">
    <property type="protein sequence ID" value="GAA2332444.1"/>
    <property type="molecule type" value="Genomic_DNA"/>
</dbReference>
<accession>A0ABN3FKR5</accession>
<dbReference type="InterPro" id="IPR031325">
    <property type="entry name" value="RHS_repeat"/>
</dbReference>
<feature type="compositionally biased region" description="Polar residues" evidence="4">
    <location>
        <begin position="400"/>
        <end position="411"/>
    </location>
</feature>
<dbReference type="Pfam" id="PF07591">
    <property type="entry name" value="PT-HINT"/>
    <property type="match status" value="1"/>
</dbReference>
<dbReference type="Gene3D" id="2.180.10.10">
    <property type="entry name" value="RHS repeat-associated core"/>
    <property type="match status" value="3"/>
</dbReference>
<dbReference type="InterPro" id="IPR013320">
    <property type="entry name" value="ConA-like_dom_sf"/>
</dbReference>
<evidence type="ECO:0000259" key="5">
    <source>
        <dbReference type="PROSITE" id="PS50025"/>
    </source>
</evidence>
<feature type="region of interest" description="Disordered" evidence="4">
    <location>
        <begin position="2114"/>
        <end position="2144"/>
    </location>
</feature>
<dbReference type="InterPro" id="IPR056823">
    <property type="entry name" value="TEN-like_YD-shell"/>
</dbReference>
<feature type="domain" description="Laminin G" evidence="5">
    <location>
        <begin position="1469"/>
        <end position="1653"/>
    </location>
</feature>
<feature type="compositionally biased region" description="Polar residues" evidence="4">
    <location>
        <begin position="1774"/>
        <end position="1784"/>
    </location>
</feature>
<dbReference type="SMART" id="SM00560">
    <property type="entry name" value="LamGL"/>
    <property type="match status" value="1"/>
</dbReference>
<feature type="region of interest" description="Disordered" evidence="4">
    <location>
        <begin position="1764"/>
        <end position="1784"/>
    </location>
</feature>
<reference evidence="6 7" key="1">
    <citation type="journal article" date="2019" name="Int. J. Syst. Evol. Microbiol.">
        <title>The Global Catalogue of Microorganisms (GCM) 10K type strain sequencing project: providing services to taxonomists for standard genome sequencing and annotation.</title>
        <authorList>
            <consortium name="The Broad Institute Genomics Platform"/>
            <consortium name="The Broad Institute Genome Sequencing Center for Infectious Disease"/>
            <person name="Wu L."/>
            <person name="Ma J."/>
        </authorList>
    </citation>
    <scope>NUCLEOTIDE SEQUENCE [LARGE SCALE GENOMIC DNA]</scope>
    <source>
        <strain evidence="6 7">JCM 3272</strain>
    </source>
</reference>
<keyword evidence="2" id="KW-0677">Repeat</keyword>
<dbReference type="Gene3D" id="2.170.16.10">
    <property type="entry name" value="Hedgehog/Intein (Hint) domain"/>
    <property type="match status" value="1"/>
</dbReference>
<feature type="region of interest" description="Disordered" evidence="4">
    <location>
        <begin position="1927"/>
        <end position="1963"/>
    </location>
</feature>
<evidence type="ECO:0000256" key="2">
    <source>
        <dbReference type="ARBA" id="ARBA00022737"/>
    </source>
</evidence>
<dbReference type="NCBIfam" id="TIGR01643">
    <property type="entry name" value="YD_repeat_2x"/>
    <property type="match status" value="5"/>
</dbReference>
<dbReference type="CDD" id="cd00110">
    <property type="entry name" value="LamG"/>
    <property type="match status" value="1"/>
</dbReference>
<keyword evidence="1" id="KW-0732">Signal</keyword>
<dbReference type="SUPFAM" id="SSF51294">
    <property type="entry name" value="Hedgehog/intein (Hint) domain"/>
    <property type="match status" value="1"/>
</dbReference>